<dbReference type="Pfam" id="PF05686">
    <property type="entry name" value="Glyco_transf_90"/>
    <property type="match status" value="1"/>
</dbReference>
<accession>A0AA48L4J9</accession>
<name>A0AA48L4J9_9TREE</name>
<keyword evidence="1" id="KW-0472">Membrane</keyword>
<feature type="domain" description="Glycosyl transferase CAP10" evidence="2">
    <location>
        <begin position="385"/>
        <end position="638"/>
    </location>
</feature>
<dbReference type="PANTHER" id="PTHR12203:SF118">
    <property type="entry name" value="BETA-1,2-XYLOSYLTRANSFERASE 1"/>
    <property type="match status" value="1"/>
</dbReference>
<sequence length="649" mass="74560">MRPKRAFYIAQHTPDASPRLGPLRSPPSPMLGFNQRALPQPGSMSVPRPIRRPRKILYVVIVLGLLYWFGIRHHLGKEMEDPLPLGFAPEHGHRRRPRTMTFTRNGLATLNPLRRGAPQPEHPFYELMERGEETWRLVRDRQSKNVEQAAREYKRRYGMDPPEGFDKWFAWAKERGVELVDEYDLMMRDILAHHALEPATFIARSQGLASTEQHAYQINISRESVKLSGKRANAGRPKKLAALIDSFRTALPPNLNLAMTGSDHDVSGVVLGKDQRKRAKELVSSGAHFTAEELRHYENPRRTTAWGWFKACPLDSPANMLSGAEDGETHEKAFIHDHVATMDFCEFPNLKRLHGALQVDREDRSPSVLKPWFVHSKLPGDASFLLPPLEGFVNLTDKAIADIGKWEDKLDPRVHWRGGTTGGLPTQTDWRDQHRYRLHLMFNGRKGNDSDWEETVSNVMLPDGRGGYTRTDRHGAQLAKEYGDVKLSGKIIGCPNEALCEEIKAEIETSPMLPANNTWMFRYMLDVDGNGWSERFHRLLSSASPVLKMTIFADWHMDRLIPWYHYIPIQADYSDLYDVLAFFIGPTRQDGTIDHERGHDYLGKKIGKAGQDFTLQHWRWVDMQAYMYRLLLELHRLHQLDRAKASYHP</sequence>
<keyword evidence="1" id="KW-1133">Transmembrane helix</keyword>
<dbReference type="KEGG" id="ccac:CcaHIS019_0406280"/>
<evidence type="ECO:0000313" key="4">
    <source>
        <dbReference type="Proteomes" id="UP001233271"/>
    </source>
</evidence>
<gene>
    <name evidence="3" type="ORF">CcaverHIS019_0406280</name>
</gene>
<keyword evidence="1" id="KW-0812">Transmembrane</keyword>
<dbReference type="PANTHER" id="PTHR12203">
    <property type="entry name" value="KDEL LYS-ASP-GLU-LEU CONTAINING - RELATED"/>
    <property type="match status" value="1"/>
</dbReference>
<evidence type="ECO:0000256" key="1">
    <source>
        <dbReference type="SAM" id="Phobius"/>
    </source>
</evidence>
<dbReference type="GeneID" id="85495678"/>
<dbReference type="EMBL" id="AP028215">
    <property type="protein sequence ID" value="BEI91808.1"/>
    <property type="molecule type" value="Genomic_DNA"/>
</dbReference>
<proteinExistence type="predicted"/>
<feature type="transmembrane region" description="Helical" evidence="1">
    <location>
        <begin position="56"/>
        <end position="75"/>
    </location>
</feature>
<evidence type="ECO:0000259" key="2">
    <source>
        <dbReference type="SMART" id="SM00672"/>
    </source>
</evidence>
<reference evidence="3" key="1">
    <citation type="journal article" date="2023" name="BMC Genomics">
        <title>Chromosome-level genome assemblies of Cutaneotrichosporon spp. (Trichosporonales, Basidiomycota) reveal imbalanced evolution between nucleotide sequences and chromosome synteny.</title>
        <authorList>
            <person name="Kobayashi Y."/>
            <person name="Kayamori A."/>
            <person name="Aoki K."/>
            <person name="Shiwa Y."/>
            <person name="Matsutani M."/>
            <person name="Fujita N."/>
            <person name="Sugita T."/>
            <person name="Iwasaki W."/>
            <person name="Tanaka N."/>
            <person name="Takashima M."/>
        </authorList>
    </citation>
    <scope>NUCLEOTIDE SEQUENCE</scope>
    <source>
        <strain evidence="3">HIS019</strain>
    </source>
</reference>
<dbReference type="RefSeq" id="XP_060457073.1">
    <property type="nucleotide sequence ID" value="XM_060600484.1"/>
</dbReference>
<dbReference type="InterPro" id="IPR006598">
    <property type="entry name" value="CAP10"/>
</dbReference>
<dbReference type="SMART" id="SM00672">
    <property type="entry name" value="CAP10"/>
    <property type="match status" value="1"/>
</dbReference>
<dbReference type="InterPro" id="IPR051091">
    <property type="entry name" value="O-Glucosyltr/Glycosyltrsf_90"/>
</dbReference>
<keyword evidence="4" id="KW-1185">Reference proteome</keyword>
<organism evidence="3 4">
    <name type="scientific">Cutaneotrichosporon cavernicola</name>
    <dbReference type="NCBI Taxonomy" id="279322"/>
    <lineage>
        <taxon>Eukaryota</taxon>
        <taxon>Fungi</taxon>
        <taxon>Dikarya</taxon>
        <taxon>Basidiomycota</taxon>
        <taxon>Agaricomycotina</taxon>
        <taxon>Tremellomycetes</taxon>
        <taxon>Trichosporonales</taxon>
        <taxon>Trichosporonaceae</taxon>
        <taxon>Cutaneotrichosporon</taxon>
    </lineage>
</organism>
<protein>
    <recommendedName>
        <fullName evidence="2">Glycosyl transferase CAP10 domain-containing protein</fullName>
    </recommendedName>
</protein>
<dbReference type="Proteomes" id="UP001233271">
    <property type="component" value="Chromosome 4"/>
</dbReference>
<evidence type="ECO:0000313" key="3">
    <source>
        <dbReference type="EMBL" id="BEI91808.1"/>
    </source>
</evidence>
<dbReference type="AlphaFoldDB" id="A0AA48L4J9"/>